<dbReference type="OrthoDB" id="9760892at2"/>
<evidence type="ECO:0000313" key="3">
    <source>
        <dbReference type="Proteomes" id="UP000198589"/>
    </source>
</evidence>
<dbReference type="InterPro" id="IPR000421">
    <property type="entry name" value="FA58C"/>
</dbReference>
<dbReference type="PROSITE" id="PS50022">
    <property type="entry name" value="FA58C_3"/>
    <property type="match status" value="1"/>
</dbReference>
<dbReference type="SUPFAM" id="SSF49785">
    <property type="entry name" value="Galactose-binding domain-like"/>
    <property type="match status" value="1"/>
</dbReference>
<sequence length="272" mass="27697">MRSRALRPVLVPVAGLVLVLSGCGGSDDQDAAGAEVLAAESVFVEDPVVVPDPSGTSATLRVSTDRDMACAVVFGRDESLGDGIATDADMGGGAHADHEAVMGGLQPDTEYFYRVQGSGADGNLYRSELMSFRTPPAGEGAPGENAAVGADVVAVSSEFSEAFGGGNAVDGDLTTEWSSDGDGDDASITIDLGRPVDVVGMTLRSRSMSDGSSVVESFTVTVDGGETYGPFDAGTAIVLNDVAFTGQVLQIDAERTSGGNTGVAEIEVYEAR</sequence>
<dbReference type="RefSeq" id="WP_092196038.1">
    <property type="nucleotide sequence ID" value="NZ_FOND01000004.1"/>
</dbReference>
<accession>A0A1I2BED1</accession>
<gene>
    <name evidence="2" type="ORF">SAMN05216574_104138</name>
</gene>
<name>A0A1I2BED1_9ACTN</name>
<dbReference type="GO" id="GO:0003993">
    <property type="term" value="F:acid phosphatase activity"/>
    <property type="evidence" value="ECO:0007669"/>
    <property type="project" value="InterPro"/>
</dbReference>
<feature type="domain" description="F5/8 type C" evidence="1">
    <location>
        <begin position="134"/>
        <end position="220"/>
    </location>
</feature>
<dbReference type="AlphaFoldDB" id="A0A1I2BED1"/>
<reference evidence="3" key="1">
    <citation type="submission" date="2016-10" db="EMBL/GenBank/DDBJ databases">
        <authorList>
            <person name="Varghese N."/>
            <person name="Submissions S."/>
        </authorList>
    </citation>
    <scope>NUCLEOTIDE SEQUENCE [LARGE SCALE GENOMIC DNA]</scope>
    <source>
        <strain evidence="3">DSM 46838</strain>
    </source>
</reference>
<dbReference type="Gene3D" id="2.60.40.380">
    <property type="entry name" value="Purple acid phosphatase-like, N-terminal"/>
    <property type="match status" value="1"/>
</dbReference>
<dbReference type="GO" id="GO:0046872">
    <property type="term" value="F:metal ion binding"/>
    <property type="evidence" value="ECO:0007669"/>
    <property type="project" value="InterPro"/>
</dbReference>
<keyword evidence="3" id="KW-1185">Reference proteome</keyword>
<protein>
    <submittedName>
        <fullName evidence="2">F5/8 type C domain-containing protein</fullName>
    </submittedName>
</protein>
<proteinExistence type="predicted"/>
<dbReference type="Gene3D" id="2.60.120.260">
    <property type="entry name" value="Galactose-binding domain-like"/>
    <property type="match status" value="1"/>
</dbReference>
<dbReference type="Proteomes" id="UP000198589">
    <property type="component" value="Unassembled WGS sequence"/>
</dbReference>
<dbReference type="EMBL" id="FOND01000004">
    <property type="protein sequence ID" value="SFE54505.1"/>
    <property type="molecule type" value="Genomic_DNA"/>
</dbReference>
<dbReference type="Pfam" id="PF00754">
    <property type="entry name" value="F5_F8_type_C"/>
    <property type="match status" value="1"/>
</dbReference>
<evidence type="ECO:0000313" key="2">
    <source>
        <dbReference type="EMBL" id="SFE54505.1"/>
    </source>
</evidence>
<dbReference type="PROSITE" id="PS51257">
    <property type="entry name" value="PROKAR_LIPOPROTEIN"/>
    <property type="match status" value="1"/>
</dbReference>
<organism evidence="2 3">
    <name type="scientific">Blastococcus tunisiensis</name>
    <dbReference type="NCBI Taxonomy" id="1798228"/>
    <lineage>
        <taxon>Bacteria</taxon>
        <taxon>Bacillati</taxon>
        <taxon>Actinomycetota</taxon>
        <taxon>Actinomycetes</taxon>
        <taxon>Geodermatophilales</taxon>
        <taxon>Geodermatophilaceae</taxon>
        <taxon>Blastococcus</taxon>
    </lineage>
</organism>
<dbReference type="InterPro" id="IPR008979">
    <property type="entry name" value="Galactose-bd-like_sf"/>
</dbReference>
<evidence type="ECO:0000259" key="1">
    <source>
        <dbReference type="PROSITE" id="PS50022"/>
    </source>
</evidence>
<dbReference type="InterPro" id="IPR008963">
    <property type="entry name" value="Purple_acid_Pase-like_N"/>
</dbReference>
<dbReference type="SUPFAM" id="SSF49363">
    <property type="entry name" value="Purple acid phosphatase, N-terminal domain"/>
    <property type="match status" value="1"/>
</dbReference>
<dbReference type="STRING" id="1798228.SAMN05216574_104138"/>